<dbReference type="InterPro" id="IPR032466">
    <property type="entry name" value="Metal_Hydrolase"/>
</dbReference>
<reference evidence="2 3" key="1">
    <citation type="submission" date="2020-08" db="EMBL/GenBank/DDBJ databases">
        <title>Genomic Encyclopedia of Type Strains, Phase IV (KMG-IV): sequencing the most valuable type-strain genomes for metagenomic binning, comparative biology and taxonomic classification.</title>
        <authorList>
            <person name="Goeker M."/>
        </authorList>
    </citation>
    <scope>NUCLEOTIDE SEQUENCE [LARGE SCALE GENOMIC DNA]</scope>
    <source>
        <strain evidence="2 3">DSM 10633</strain>
    </source>
</reference>
<dbReference type="EMBL" id="JACHGZ010000051">
    <property type="protein sequence ID" value="MBB5150402.1"/>
    <property type="molecule type" value="Genomic_DNA"/>
</dbReference>
<dbReference type="SUPFAM" id="SSF51338">
    <property type="entry name" value="Composite domain of metallo-dependent hydrolases"/>
    <property type="match status" value="1"/>
</dbReference>
<dbReference type="GO" id="GO:0016810">
    <property type="term" value="F:hydrolase activity, acting on carbon-nitrogen (but not peptide) bonds"/>
    <property type="evidence" value="ECO:0007669"/>
    <property type="project" value="InterPro"/>
</dbReference>
<dbReference type="InterPro" id="IPR011059">
    <property type="entry name" value="Metal-dep_hydrolase_composite"/>
</dbReference>
<organism evidence="2 3">
    <name type="scientific">Ureibacillus thermosphaericus</name>
    <dbReference type="NCBI Taxonomy" id="51173"/>
    <lineage>
        <taxon>Bacteria</taxon>
        <taxon>Bacillati</taxon>
        <taxon>Bacillota</taxon>
        <taxon>Bacilli</taxon>
        <taxon>Bacillales</taxon>
        <taxon>Caryophanaceae</taxon>
        <taxon>Ureibacillus</taxon>
    </lineage>
</organism>
<comment type="caution">
    <text evidence="2">The sequence shown here is derived from an EMBL/GenBank/DDBJ whole genome shotgun (WGS) entry which is preliminary data.</text>
</comment>
<evidence type="ECO:0000259" key="1">
    <source>
        <dbReference type="Pfam" id="PF07969"/>
    </source>
</evidence>
<dbReference type="InterPro" id="IPR013108">
    <property type="entry name" value="Amidohydro_3"/>
</dbReference>
<dbReference type="PANTHER" id="PTHR22642">
    <property type="entry name" value="IMIDAZOLONEPROPIONASE"/>
    <property type="match status" value="1"/>
</dbReference>
<dbReference type="AlphaFoldDB" id="A0A840Q0L8"/>
<dbReference type="Gene3D" id="3.20.20.140">
    <property type="entry name" value="Metal-dependent hydrolases"/>
    <property type="match status" value="1"/>
</dbReference>
<gene>
    <name evidence="2" type="ORF">HNR36_002822</name>
</gene>
<dbReference type="SUPFAM" id="SSF51556">
    <property type="entry name" value="Metallo-dependent hydrolases"/>
    <property type="match status" value="1"/>
</dbReference>
<dbReference type="PANTHER" id="PTHR22642:SF2">
    <property type="entry name" value="PROTEIN LONG AFTER FAR-RED 3"/>
    <property type="match status" value="1"/>
</dbReference>
<dbReference type="Proteomes" id="UP000557217">
    <property type="component" value="Unassembled WGS sequence"/>
</dbReference>
<dbReference type="RefSeq" id="WP_168412832.1">
    <property type="nucleotide sequence ID" value="NZ_JAAXPW010000048.1"/>
</dbReference>
<dbReference type="Gene3D" id="2.30.40.10">
    <property type="entry name" value="Urease, subunit C, domain 1"/>
    <property type="match status" value="1"/>
</dbReference>
<accession>A0A840Q0L8</accession>
<name>A0A840Q0L8_URETH</name>
<keyword evidence="3" id="KW-1185">Reference proteome</keyword>
<protein>
    <recommendedName>
        <fullName evidence="1">Amidohydrolase 3 domain-containing protein</fullName>
    </recommendedName>
</protein>
<sequence>MKRRIFIVLLVLFLVAFHFKPIVAEEEIVQADLVIENVEVFTVDKVNEKAEAIAVKNGKFVYVGDREGVQAYKGPKTKVMHLDNQLLLPGFVDGHNYAYLKAEKLYLLDLTPYSNFEQYKRAILTYRSQNPQLRQLRAVGWNQNVTEEAGQKSGQTPRELIDQLVSDIPFVAFSNHRDELWVNSKAIEISGLDVETEKQEQGQIDLLEKGELGVVQGQFIKVVIQSLPQPDFTVEQYKIALLEFQKEAATYGITAVFIPFRYHSENLLKAIDELDQQGKLTLSYELGLYVDPFKGLEQIDSLKEWRDKYQGENYSYQTVKLYGAEVLSKDGSWNRDKFYQLLELLDREGFRIHVQADGELDEIVKVFEYVREHNGKQNFKHTISNIPFMTRENLTQFRKFGLIPSVQPSLFYHTMGVKEKVEELKDLHRMKSYFERGLPVASSSNYPFGELNPLYGIETGMTRLHAKEEKNLKPLWPKESATLKQMLRSYTIYAARQIGKEEWIGKIRVGKQADFIILDKNIFKIPPSEISEAKVVLTYFKGKEIYRDNSHIDE</sequence>
<proteinExistence type="predicted"/>
<feature type="domain" description="Amidohydrolase 3" evidence="1">
    <location>
        <begin position="79"/>
        <end position="546"/>
    </location>
</feature>
<dbReference type="Pfam" id="PF07969">
    <property type="entry name" value="Amidohydro_3"/>
    <property type="match status" value="1"/>
</dbReference>
<evidence type="ECO:0000313" key="2">
    <source>
        <dbReference type="EMBL" id="MBB5150402.1"/>
    </source>
</evidence>
<dbReference type="Gene3D" id="3.10.310.70">
    <property type="match status" value="1"/>
</dbReference>
<evidence type="ECO:0000313" key="3">
    <source>
        <dbReference type="Proteomes" id="UP000557217"/>
    </source>
</evidence>